<name>U6SSX3_9BACI</name>
<dbReference type="Gene3D" id="1.10.10.60">
    <property type="entry name" value="Homeodomain-like"/>
    <property type="match status" value="1"/>
</dbReference>
<proteinExistence type="predicted"/>
<evidence type="ECO:0000313" key="1">
    <source>
        <dbReference type="EMBL" id="ERN54809.1"/>
    </source>
</evidence>
<sequence>MIQEILALREKGFSFRKIAKELETTVGKVQYCFKKYQEELQQEGSEDTNQMDDAALLTEINEKAIEVEEVKKIETAKAEAEKPVEVIKDVPVHPLPAAYERDEVMLMPRTPNSLYVYWETRESTRRMIEHQFRAPWHELKKAIRLYDVTALLFNGHNAHRFIDYDLPEMTNNWYFHGLTENRTFIVDLGIKTKAGTFFSILRSNPIDTPRVKEGMEGQYVDAVHKWQTGQSQEPEWLEHFSTYSYYESTK</sequence>
<dbReference type="InterPro" id="IPR032585">
    <property type="entry name" value="DUF4912"/>
</dbReference>
<keyword evidence="2" id="KW-1185">Reference proteome</keyword>
<accession>U6SSX3</accession>
<evidence type="ECO:0008006" key="3">
    <source>
        <dbReference type="Google" id="ProtNLM"/>
    </source>
</evidence>
<dbReference type="Pfam" id="PF16258">
    <property type="entry name" value="DUF4912"/>
    <property type="match status" value="1"/>
</dbReference>
<evidence type="ECO:0000313" key="2">
    <source>
        <dbReference type="Proteomes" id="UP000017170"/>
    </source>
</evidence>
<gene>
    <name evidence="1" type="ORF">A33I_05540</name>
</gene>
<reference evidence="1 2" key="1">
    <citation type="journal article" date="2013" name="Genome Announc.">
        <title>Genome Sequence of the Extreme Obligate Alkaliphile Bacillus marmarensis Strain DSM 21297.</title>
        <authorList>
            <person name="Wernick D.G."/>
            <person name="Choi K.Y."/>
            <person name="Tat C.A."/>
            <person name="Lafontaine Rivera J.G."/>
            <person name="Liao J.C."/>
        </authorList>
    </citation>
    <scope>NUCLEOTIDE SEQUENCE [LARGE SCALE GENOMIC DNA]</scope>
    <source>
        <strain evidence="1 2">DSM 21297</strain>
    </source>
</reference>
<protein>
    <recommendedName>
        <fullName evidence="3">DUF4912 domain-containing protein</fullName>
    </recommendedName>
</protein>
<dbReference type="AlphaFoldDB" id="U6SSX3"/>
<comment type="caution">
    <text evidence="1">The sequence shown here is derived from an EMBL/GenBank/DDBJ whole genome shotgun (WGS) entry which is preliminary data.</text>
</comment>
<dbReference type="Proteomes" id="UP000017170">
    <property type="component" value="Unassembled WGS sequence"/>
</dbReference>
<dbReference type="PATRIC" id="fig|1188261.3.peg.506"/>
<organism evidence="1 2">
    <name type="scientific">Alkalihalophilus marmarensis DSM 21297</name>
    <dbReference type="NCBI Taxonomy" id="1188261"/>
    <lineage>
        <taxon>Bacteria</taxon>
        <taxon>Bacillati</taxon>
        <taxon>Bacillota</taxon>
        <taxon>Bacilli</taxon>
        <taxon>Bacillales</taxon>
        <taxon>Bacillaceae</taxon>
        <taxon>Alkalihalophilus</taxon>
    </lineage>
</organism>
<dbReference type="RefSeq" id="WP_022626883.1">
    <property type="nucleotide sequence ID" value="NZ_ATAE01000005.1"/>
</dbReference>
<dbReference type="EMBL" id="ATAE01000005">
    <property type="protein sequence ID" value="ERN54809.1"/>
    <property type="molecule type" value="Genomic_DNA"/>
</dbReference>